<dbReference type="RefSeq" id="XP_024575870.1">
    <property type="nucleotide sequence ID" value="XM_024725055.1"/>
</dbReference>
<sequence>MSWEDGIVYQSSWSEFLMKLNLAIGCRGPQNLFLIRPLMTVDTLGIPTIILSSGLVPQSSAKELFETGSCNSRMKGPGPDVIMDSPSLS</sequence>
<dbReference type="Proteomes" id="UP000054928">
    <property type="component" value="Unassembled WGS sequence"/>
</dbReference>
<reference evidence="3" key="1">
    <citation type="submission" date="2014-09" db="EMBL/GenBank/DDBJ databases">
        <authorList>
            <person name="Sharma Rahul"/>
            <person name="Thines Marco"/>
        </authorList>
    </citation>
    <scope>NUCLEOTIDE SEQUENCE [LARGE SCALE GENOMIC DNA]</scope>
</reference>
<evidence type="ECO:0000313" key="2">
    <source>
        <dbReference type="EMBL" id="CEG39501.1"/>
    </source>
</evidence>
<name>A0A0P1AFW5_PLAHL</name>
<dbReference type="AlphaFoldDB" id="A0A0P1AFW5"/>
<dbReference type="GeneID" id="36404799"/>
<keyword evidence="3" id="KW-1185">Reference proteome</keyword>
<evidence type="ECO:0000313" key="3">
    <source>
        <dbReference type="Proteomes" id="UP000054928"/>
    </source>
</evidence>
<protein>
    <submittedName>
        <fullName evidence="2">Uncharacterized protein</fullName>
    </submittedName>
</protein>
<accession>A0A0P1AFW5</accession>
<dbReference type="EMBL" id="CCYD01000428">
    <property type="protein sequence ID" value="CEG39501.1"/>
    <property type="molecule type" value="Genomic_DNA"/>
</dbReference>
<feature type="region of interest" description="Disordered" evidence="1">
    <location>
        <begin position="68"/>
        <end position="89"/>
    </location>
</feature>
<proteinExistence type="predicted"/>
<evidence type="ECO:0000256" key="1">
    <source>
        <dbReference type="SAM" id="MobiDB-lite"/>
    </source>
</evidence>
<organism evidence="2 3">
    <name type="scientific">Plasmopara halstedii</name>
    <name type="common">Downy mildew of sunflower</name>
    <dbReference type="NCBI Taxonomy" id="4781"/>
    <lineage>
        <taxon>Eukaryota</taxon>
        <taxon>Sar</taxon>
        <taxon>Stramenopiles</taxon>
        <taxon>Oomycota</taxon>
        <taxon>Peronosporomycetes</taxon>
        <taxon>Peronosporales</taxon>
        <taxon>Peronosporaceae</taxon>
        <taxon>Plasmopara</taxon>
    </lineage>
</organism>